<dbReference type="InterPro" id="IPR005815">
    <property type="entry name" value="BioA"/>
</dbReference>
<evidence type="ECO:0000313" key="11">
    <source>
        <dbReference type="EMBL" id="QJT21226.1"/>
    </source>
</evidence>
<evidence type="ECO:0000256" key="1">
    <source>
        <dbReference type="ARBA" id="ARBA00001933"/>
    </source>
</evidence>
<comment type="pathway">
    <text evidence="2 9">Cofactor biosynthesis; biotin biosynthesis; 7,8-diaminononanoate from 8-amino-7-oxononanoate (SAM route): step 1/1.</text>
</comment>
<proteinExistence type="inferred from homology"/>
<dbReference type="UniPathway" id="UPA00078">
    <property type="reaction ID" value="UER00160"/>
</dbReference>
<feature type="binding site" evidence="9">
    <location>
        <position position="306"/>
    </location>
    <ligand>
        <name>pyridoxal 5'-phosphate</name>
        <dbReference type="ChEBI" id="CHEBI:597326"/>
    </ligand>
</feature>
<comment type="similarity">
    <text evidence="9">Belongs to the class-III pyridoxal-phosphate-dependent aminotransferase family. BioA subfamily.</text>
</comment>
<keyword evidence="9" id="KW-0963">Cytoplasm</keyword>
<dbReference type="Gene3D" id="3.40.640.10">
    <property type="entry name" value="Type I PLP-dependent aspartate aminotransferase-like (Major domain)"/>
    <property type="match status" value="1"/>
</dbReference>
<dbReference type="InterPro" id="IPR005814">
    <property type="entry name" value="Aminotrans_3"/>
</dbReference>
<keyword evidence="5 9" id="KW-0949">S-adenosyl-L-methionine</keyword>
<dbReference type="NCBIfam" id="TIGR00508">
    <property type="entry name" value="bioA"/>
    <property type="match status" value="1"/>
</dbReference>
<feature type="binding site" evidence="9">
    <location>
        <position position="335"/>
    </location>
    <ligand>
        <name>substrate</name>
    </ligand>
</feature>
<dbReference type="InterPro" id="IPR015422">
    <property type="entry name" value="PyrdxlP-dep_Trfase_small"/>
</dbReference>
<reference evidence="11 12" key="1">
    <citation type="submission" date="2019-03" db="EMBL/GenBank/DDBJ databases">
        <title>Novel transposon Tn6433 accelerates the dissemination of tet(E) in Aeromonas from aerobic biofilm under oxytetracycline stress.</title>
        <authorList>
            <person name="Shi Y."/>
            <person name="Tian Z."/>
            <person name="Zhang Y."/>
            <person name="Zhang H."/>
            <person name="Yang M."/>
        </authorList>
    </citation>
    <scope>NUCLEOTIDE SEQUENCE [LARGE SCALE GENOMIC DNA]</scope>
    <source>
        <strain evidence="11 12">T0.1-19</strain>
    </source>
</reference>
<feature type="binding site" evidence="9">
    <location>
        <begin position="369"/>
        <end position="370"/>
    </location>
    <ligand>
        <name>pyridoxal 5'-phosphate</name>
        <dbReference type="ChEBI" id="CHEBI:597326"/>
    </ligand>
</feature>
<evidence type="ECO:0000256" key="6">
    <source>
        <dbReference type="ARBA" id="ARBA00022756"/>
    </source>
</evidence>
<comment type="subunit">
    <text evidence="9">Homodimer.</text>
</comment>
<comment type="function">
    <text evidence="9">Catalyzes the transfer of the alpha-amino group from S-adenosyl-L-methionine (SAM) to 7-keto-8-aminopelargonic acid (KAPA) to form 7,8-diaminopelargonic acid (DAPA). It is the only aminotransferase known to utilize SAM as an amino donor.</text>
</comment>
<evidence type="ECO:0000256" key="10">
    <source>
        <dbReference type="SAM" id="MobiDB-lite"/>
    </source>
</evidence>
<feature type="binding site" evidence="9">
    <location>
        <position position="113"/>
    </location>
    <ligand>
        <name>substrate</name>
    </ligand>
</feature>
<dbReference type="EC" id="2.6.1.62" evidence="9"/>
<evidence type="ECO:0000256" key="7">
    <source>
        <dbReference type="ARBA" id="ARBA00022898"/>
    </source>
</evidence>
<dbReference type="Pfam" id="PF00202">
    <property type="entry name" value="Aminotran_3"/>
    <property type="match status" value="1"/>
</dbReference>
<dbReference type="NCBIfam" id="NF005940">
    <property type="entry name" value="PRK07986.1"/>
    <property type="match status" value="1"/>
</dbReference>
<feature type="region of interest" description="Disordered" evidence="10">
    <location>
        <begin position="1"/>
        <end position="23"/>
    </location>
</feature>
<dbReference type="EMBL" id="CP038441">
    <property type="protein sequence ID" value="QJT21226.1"/>
    <property type="molecule type" value="Genomic_DNA"/>
</dbReference>
<evidence type="ECO:0000256" key="8">
    <source>
        <dbReference type="ARBA" id="ARBA00048449"/>
    </source>
</evidence>
<dbReference type="Proteomes" id="UP000501427">
    <property type="component" value="Chromosome"/>
</dbReference>
<keyword evidence="3 9" id="KW-0032">Aminotransferase</keyword>
<protein>
    <recommendedName>
        <fullName evidence="9">Adenosylmethionine-8-amino-7-oxononanoate aminotransferase</fullName>
        <ecNumber evidence="9">2.6.1.62</ecNumber>
    </recommendedName>
    <alternativeName>
        <fullName evidence="9">7,8-diamino-pelargonic acid aminotransferase</fullName>
        <shortName evidence="9">DAPA AT</shortName>
        <shortName evidence="9">DAPA aminotransferase</shortName>
    </alternativeName>
    <alternativeName>
        <fullName evidence="9">7,8-diaminononanoate synthase</fullName>
        <shortName evidence="9">DANS</shortName>
    </alternativeName>
    <alternativeName>
        <fullName evidence="9">Diaminopelargonic acid synthase</fullName>
    </alternativeName>
</protein>
<feature type="binding site" evidence="9">
    <location>
        <position position="452"/>
    </location>
    <ligand>
        <name>substrate</name>
    </ligand>
</feature>
<dbReference type="GO" id="GO:0004015">
    <property type="term" value="F:adenosylmethionine-8-amino-7-oxononanoate transaminase activity"/>
    <property type="evidence" value="ECO:0007669"/>
    <property type="project" value="UniProtKB-UniRule"/>
</dbReference>
<evidence type="ECO:0000256" key="9">
    <source>
        <dbReference type="HAMAP-Rule" id="MF_00834"/>
    </source>
</evidence>
<dbReference type="InterPro" id="IPR015421">
    <property type="entry name" value="PyrdxlP-dep_Trfase_major"/>
</dbReference>
<keyword evidence="6 9" id="KW-0093">Biotin biosynthesis</keyword>
<dbReference type="InterPro" id="IPR015424">
    <property type="entry name" value="PyrdxlP-dep_Trfase"/>
</dbReference>
<dbReference type="PANTHER" id="PTHR42684">
    <property type="entry name" value="ADENOSYLMETHIONINE-8-AMINO-7-OXONONANOATE AMINOTRANSFERASE"/>
    <property type="match status" value="1"/>
</dbReference>
<evidence type="ECO:0000256" key="3">
    <source>
        <dbReference type="ARBA" id="ARBA00022576"/>
    </source>
</evidence>
<dbReference type="AlphaFoldDB" id="A0A6M4YFG3"/>
<evidence type="ECO:0000256" key="2">
    <source>
        <dbReference type="ARBA" id="ARBA00005063"/>
    </source>
</evidence>
<organism evidence="11 12">
    <name type="scientific">Aeromonas media</name>
    <dbReference type="NCBI Taxonomy" id="651"/>
    <lineage>
        <taxon>Bacteria</taxon>
        <taxon>Pseudomonadati</taxon>
        <taxon>Pseudomonadota</taxon>
        <taxon>Gammaproteobacteria</taxon>
        <taxon>Aeromonadales</taxon>
        <taxon>Aeromonadaceae</taxon>
        <taxon>Aeromonas</taxon>
    </lineage>
</organism>
<evidence type="ECO:0000256" key="4">
    <source>
        <dbReference type="ARBA" id="ARBA00022679"/>
    </source>
</evidence>
<dbReference type="PIRSF" id="PIRSF000521">
    <property type="entry name" value="Transaminase_4ab_Lys_Orn"/>
    <property type="match status" value="1"/>
</dbReference>
<accession>A0A6M4YFG3</accession>
<dbReference type="GO" id="GO:0009102">
    <property type="term" value="P:biotin biosynthetic process"/>
    <property type="evidence" value="ECO:0007669"/>
    <property type="project" value="UniProtKB-UniRule"/>
</dbReference>
<evidence type="ECO:0000256" key="5">
    <source>
        <dbReference type="ARBA" id="ARBA00022691"/>
    </source>
</evidence>
<dbReference type="HAMAP" id="MF_00834">
    <property type="entry name" value="BioA"/>
    <property type="match status" value="1"/>
</dbReference>
<dbReference type="GO" id="GO:0030170">
    <property type="term" value="F:pyridoxal phosphate binding"/>
    <property type="evidence" value="ECO:0007669"/>
    <property type="project" value="UniProtKB-UniRule"/>
</dbReference>
<comment type="cofactor">
    <cofactor evidence="1 9">
        <name>pyridoxal 5'-phosphate</name>
        <dbReference type="ChEBI" id="CHEBI:597326"/>
    </cofactor>
</comment>
<feature type="binding site" evidence="9">
    <location>
        <position position="368"/>
    </location>
    <ligand>
        <name>substrate</name>
    </ligand>
</feature>
<dbReference type="GO" id="GO:0005737">
    <property type="term" value="C:cytoplasm"/>
    <property type="evidence" value="ECO:0007669"/>
    <property type="project" value="UniProtKB-SubCell"/>
</dbReference>
<feature type="site" description="Participates in the substrate recognition with KAPA and in a stacking interaction with the adenine ring of SAM" evidence="9">
    <location>
        <position position="78"/>
    </location>
</feature>
<dbReference type="FunFam" id="3.40.640.10:FF:000041">
    <property type="entry name" value="Adenosylmethionine-8-amino-7-oxononanoate aminotransferase"/>
    <property type="match status" value="1"/>
</dbReference>
<name>A0A6M4YFG3_AERME</name>
<feature type="modified residue" description="N6-(pyridoxal phosphate)lysine" evidence="9">
    <location>
        <position position="335"/>
    </location>
</feature>
<feature type="binding site" evidence="9">
    <location>
        <position position="205"/>
    </location>
    <ligand>
        <name>substrate</name>
    </ligand>
</feature>
<dbReference type="PROSITE" id="PS00600">
    <property type="entry name" value="AA_TRANSFER_CLASS_3"/>
    <property type="match status" value="1"/>
</dbReference>
<feature type="binding site" evidence="9">
    <location>
        <begin position="173"/>
        <end position="174"/>
    </location>
    <ligand>
        <name>pyridoxal 5'-phosphate</name>
        <dbReference type="ChEBI" id="CHEBI:597326"/>
    </ligand>
</feature>
<evidence type="ECO:0000313" key="12">
    <source>
        <dbReference type="Proteomes" id="UP000501427"/>
    </source>
</evidence>
<comment type="catalytic activity">
    <reaction evidence="8 9">
        <text>(8S)-8-amino-7-oxononanoate + S-adenosyl-L-methionine = S-adenosyl-4-methylsulfanyl-2-oxobutanoate + (7R,8S)-7,8-diammoniononanoate</text>
        <dbReference type="Rhea" id="RHEA:16861"/>
        <dbReference type="ChEBI" id="CHEBI:16490"/>
        <dbReference type="ChEBI" id="CHEBI:59789"/>
        <dbReference type="ChEBI" id="CHEBI:149468"/>
        <dbReference type="ChEBI" id="CHEBI:149469"/>
        <dbReference type="EC" id="2.6.1.62"/>
    </reaction>
</comment>
<dbReference type="CDD" id="cd00610">
    <property type="entry name" value="OAT_like"/>
    <property type="match status" value="1"/>
</dbReference>
<dbReference type="NCBIfam" id="NF004624">
    <property type="entry name" value="PRK05964.1"/>
    <property type="match status" value="1"/>
</dbReference>
<dbReference type="Gene3D" id="3.90.1150.10">
    <property type="entry name" value="Aspartate Aminotransferase, domain 1"/>
    <property type="match status" value="1"/>
</dbReference>
<comment type="subcellular location">
    <subcellularLocation>
        <location evidence="9">Cytoplasm</location>
    </subcellularLocation>
</comment>
<dbReference type="InterPro" id="IPR049704">
    <property type="entry name" value="Aminotrans_3_PPA_site"/>
</dbReference>
<gene>
    <name evidence="9 11" type="primary">bioA</name>
    <name evidence="11" type="ORF">E4184_07075</name>
</gene>
<keyword evidence="4 9" id="KW-0808">Transferase</keyword>
<sequence length="487" mass="53485">MASSCYKWDPAPPSWDEGPQKPPQADLLVVRPGAKWLKLLASVESARRLSTPTRSNQLTTEHKMTNQEFDLHHVWHPYTSLTHPLPCYEVASAKGVTLTLSDGRELVDGMSSWWASIHGYQVPELDAAASAQLGKMSHVMFGGLTHAPAVELCRKLVEITPKGLDRVFLADSGSVAVEVALKMAQQYWHAKGTPRAKFVSLRGGYHGDTFGAMSVCDPDGGMHELYKGFLPEHHFVAAPSCRFHAQWDESCVVELAELVADRHEEIAAIVLEPIVQGAGGMRFYHPRYLQWVRALCDEFGLLLIADEIATGFGRTGQLFACDWAGISPDIMCLGKALTGGYLTLSATLTTEQVARTICDGKAGVFMHGPTFMGNPLACAVANASIDLLLASPWQERVQAIEHQLRTELVQLTLNPAVADVRVLGAIGVVEMKERVDVARIQRKFVELGAWIRPFGKLIYLMPPFVISPEELRVLTRAIHEAIASGEF</sequence>
<keyword evidence="7 9" id="KW-0663">Pyridoxal phosphate</keyword>
<dbReference type="SUPFAM" id="SSF53383">
    <property type="entry name" value="PLP-dependent transferases"/>
    <property type="match status" value="1"/>
</dbReference>
<dbReference type="PANTHER" id="PTHR42684:SF17">
    <property type="entry name" value="ADENOSYLMETHIONINE-8-AMINO-7-OXONONANOATE AMINOTRANSFERASE"/>
    <property type="match status" value="1"/>
</dbReference>